<accession>X5EBV5</accession>
<feature type="transmembrane region" description="Helical" evidence="1">
    <location>
        <begin position="84"/>
        <end position="104"/>
    </location>
</feature>
<dbReference type="EMBL" id="CP006842">
    <property type="protein sequence ID" value="AHW64875.1"/>
    <property type="molecule type" value="Genomic_DNA"/>
</dbReference>
<keyword evidence="3" id="KW-1185">Reference proteome</keyword>
<proteinExistence type="predicted"/>
<dbReference type="InterPro" id="IPR005325">
    <property type="entry name" value="DUF308_memb"/>
</dbReference>
<feature type="transmembrane region" description="Helical" evidence="1">
    <location>
        <begin position="110"/>
        <end position="130"/>
    </location>
</feature>
<keyword evidence="1" id="KW-0812">Transmembrane</keyword>
<feature type="transmembrane region" description="Helical" evidence="1">
    <location>
        <begin position="53"/>
        <end position="72"/>
    </location>
</feature>
<dbReference type="HOGENOM" id="CLU_091585_5_2_11"/>
<feature type="transmembrane region" description="Helical" evidence="1">
    <location>
        <begin position="142"/>
        <end position="163"/>
    </location>
</feature>
<evidence type="ECO:0000313" key="3">
    <source>
        <dbReference type="Proteomes" id="UP000023703"/>
    </source>
</evidence>
<evidence type="ECO:0000256" key="1">
    <source>
        <dbReference type="SAM" id="Phobius"/>
    </source>
</evidence>
<keyword evidence="1" id="KW-1133">Transmembrane helix</keyword>
<reference evidence="2 3" key="1">
    <citation type="journal article" date="2015" name="Int. J. Syst. Evol. Microbiol.">
        <title>Revisiting Corynebacterium glyciniphilum (ex Kubota et al., 1972) sp. nov., nom. rev., isolated from putrefied banana.</title>
        <authorList>
            <person name="Al-Dilaimi A."/>
            <person name="Bednarz H."/>
            <person name="Lomker A."/>
            <person name="Niehaus K."/>
            <person name="Kalinowski J."/>
            <person name="Ruckert C."/>
        </authorList>
    </citation>
    <scope>NUCLEOTIDE SEQUENCE [LARGE SCALE GENOMIC DNA]</scope>
    <source>
        <strain evidence="2">AJ 3170</strain>
    </source>
</reference>
<feature type="transmembrane region" description="Helical" evidence="1">
    <location>
        <begin position="30"/>
        <end position="47"/>
    </location>
</feature>
<dbReference type="KEGG" id="cgy:CGLY_12175"/>
<dbReference type="OrthoDB" id="4407770at2"/>
<dbReference type="AlphaFoldDB" id="X5EBV5"/>
<organism evidence="2 3">
    <name type="scientific">Corynebacterium glyciniphilum AJ 3170</name>
    <dbReference type="NCBI Taxonomy" id="1404245"/>
    <lineage>
        <taxon>Bacteria</taxon>
        <taxon>Bacillati</taxon>
        <taxon>Actinomycetota</taxon>
        <taxon>Actinomycetes</taxon>
        <taxon>Mycobacteriales</taxon>
        <taxon>Corynebacteriaceae</taxon>
        <taxon>Corynebacterium</taxon>
    </lineage>
</organism>
<dbReference type="eggNOG" id="COG3247">
    <property type="taxonomic scope" value="Bacteria"/>
</dbReference>
<dbReference type="STRING" id="1404245.CGLY_12175"/>
<protein>
    <submittedName>
        <fullName evidence="2">Putative membrane protein</fullName>
    </submittedName>
</protein>
<dbReference type="RefSeq" id="WP_052540155.1">
    <property type="nucleotide sequence ID" value="NZ_CP006842.1"/>
</dbReference>
<dbReference type="GO" id="GO:0005886">
    <property type="term" value="C:plasma membrane"/>
    <property type="evidence" value="ECO:0007669"/>
    <property type="project" value="TreeGrafter"/>
</dbReference>
<name>X5EBV5_9CORY</name>
<keyword evidence="1" id="KW-0472">Membrane</keyword>
<evidence type="ECO:0000313" key="2">
    <source>
        <dbReference type="EMBL" id="AHW64875.1"/>
    </source>
</evidence>
<dbReference type="Proteomes" id="UP000023703">
    <property type="component" value="Chromosome"/>
</dbReference>
<gene>
    <name evidence="2" type="ORF">CGLY_12175</name>
</gene>
<dbReference type="Pfam" id="PF03729">
    <property type="entry name" value="DUF308"/>
    <property type="match status" value="2"/>
</dbReference>
<dbReference type="InterPro" id="IPR052712">
    <property type="entry name" value="Acid_resist_chaperone_HdeD"/>
</dbReference>
<dbReference type="PANTHER" id="PTHR34989:SF1">
    <property type="entry name" value="PROTEIN HDED"/>
    <property type="match status" value="1"/>
</dbReference>
<dbReference type="PANTHER" id="PTHR34989">
    <property type="entry name" value="PROTEIN HDED"/>
    <property type="match status" value="1"/>
</dbReference>
<feature type="transmembrane region" description="Helical" evidence="1">
    <location>
        <begin position="169"/>
        <end position="192"/>
    </location>
</feature>
<sequence length="202" mass="21168">MPSPTSPSASQSPSSSSFLSTLRQRGAQFLLWRGIVGVIMGLLLIFFPFSSAIVMSLFVGAWMIVDGLVASGQAFDLKKAGAPWGWTMTEGIVAVVAGIAILLIPGVFAIISSFFIIGFLAIGLVISGITQLSVPQSLRNGWTVAAGAINVIFGILLGVLAILNPVDNVWTLAWVAGVYALILGISAIVISFRMRRSGNTAT</sequence>